<dbReference type="InterPro" id="IPR039298">
    <property type="entry name" value="ACOT13"/>
</dbReference>
<protein>
    <recommendedName>
        <fullName evidence="3">Thioesterase domain-containing protein</fullName>
    </recommendedName>
</protein>
<dbReference type="FunFam" id="3.10.129.10:FF:000059">
    <property type="entry name" value="Acyl-coenzyme A thioesterase 13"/>
    <property type="match status" value="1"/>
</dbReference>
<dbReference type="CDD" id="cd03443">
    <property type="entry name" value="PaaI_thioesterase"/>
    <property type="match status" value="1"/>
</dbReference>
<evidence type="ECO:0000256" key="1">
    <source>
        <dbReference type="ARBA" id="ARBA00008324"/>
    </source>
</evidence>
<feature type="domain" description="Thioesterase" evidence="3">
    <location>
        <begin position="69"/>
        <end position="143"/>
    </location>
</feature>
<gene>
    <name evidence="4" type="ORF">QJS10_CPB13g00671</name>
</gene>
<evidence type="ECO:0000313" key="5">
    <source>
        <dbReference type="Proteomes" id="UP001180020"/>
    </source>
</evidence>
<dbReference type="AlphaFoldDB" id="A0AAV9DJI1"/>
<dbReference type="PANTHER" id="PTHR21660:SF47">
    <property type="entry name" value="F19P19.27 PROTEIN"/>
    <property type="match status" value="1"/>
</dbReference>
<accession>A0AAV9DJI1</accession>
<name>A0AAV9DJI1_ACOCL</name>
<keyword evidence="2" id="KW-0378">Hydrolase</keyword>
<dbReference type="Pfam" id="PF03061">
    <property type="entry name" value="4HBT"/>
    <property type="match status" value="1"/>
</dbReference>
<dbReference type="Gene3D" id="3.10.129.10">
    <property type="entry name" value="Hotdog Thioesterase"/>
    <property type="match status" value="1"/>
</dbReference>
<dbReference type="GO" id="GO:0047617">
    <property type="term" value="F:fatty acyl-CoA hydrolase activity"/>
    <property type="evidence" value="ECO:0007669"/>
    <property type="project" value="InterPro"/>
</dbReference>
<reference evidence="4" key="1">
    <citation type="journal article" date="2023" name="Nat. Commun.">
        <title>Diploid and tetraploid genomes of Acorus and the evolution of monocots.</title>
        <authorList>
            <person name="Ma L."/>
            <person name="Liu K.W."/>
            <person name="Li Z."/>
            <person name="Hsiao Y.Y."/>
            <person name="Qi Y."/>
            <person name="Fu T."/>
            <person name="Tang G.D."/>
            <person name="Zhang D."/>
            <person name="Sun W.H."/>
            <person name="Liu D.K."/>
            <person name="Li Y."/>
            <person name="Chen G.Z."/>
            <person name="Liu X.D."/>
            <person name="Liao X.Y."/>
            <person name="Jiang Y.T."/>
            <person name="Yu X."/>
            <person name="Hao Y."/>
            <person name="Huang J."/>
            <person name="Zhao X.W."/>
            <person name="Ke S."/>
            <person name="Chen Y.Y."/>
            <person name="Wu W.L."/>
            <person name="Hsu J.L."/>
            <person name="Lin Y.F."/>
            <person name="Huang M.D."/>
            <person name="Li C.Y."/>
            <person name="Huang L."/>
            <person name="Wang Z.W."/>
            <person name="Zhao X."/>
            <person name="Zhong W.Y."/>
            <person name="Peng D.H."/>
            <person name="Ahmad S."/>
            <person name="Lan S."/>
            <person name="Zhang J.S."/>
            <person name="Tsai W.C."/>
            <person name="Van de Peer Y."/>
            <person name="Liu Z.J."/>
        </authorList>
    </citation>
    <scope>NUCLEOTIDE SEQUENCE</scope>
    <source>
        <strain evidence="4">CP</strain>
    </source>
</reference>
<dbReference type="InterPro" id="IPR006683">
    <property type="entry name" value="Thioestr_dom"/>
</dbReference>
<dbReference type="PANTHER" id="PTHR21660">
    <property type="entry name" value="THIOESTERASE SUPERFAMILY MEMBER-RELATED"/>
    <property type="match status" value="1"/>
</dbReference>
<dbReference type="NCBIfam" id="TIGR00369">
    <property type="entry name" value="unchar_dom_1"/>
    <property type="match status" value="1"/>
</dbReference>
<dbReference type="SUPFAM" id="SSF54637">
    <property type="entry name" value="Thioesterase/thiol ester dehydrase-isomerase"/>
    <property type="match status" value="1"/>
</dbReference>
<evidence type="ECO:0000259" key="3">
    <source>
        <dbReference type="Pfam" id="PF03061"/>
    </source>
</evidence>
<dbReference type="InterPro" id="IPR003736">
    <property type="entry name" value="PAAI_dom"/>
</dbReference>
<comment type="caution">
    <text evidence="4">The sequence shown here is derived from an EMBL/GenBank/DDBJ whole genome shotgun (WGS) entry which is preliminary data.</text>
</comment>
<evidence type="ECO:0000313" key="4">
    <source>
        <dbReference type="EMBL" id="KAK1301066.1"/>
    </source>
</evidence>
<dbReference type="EMBL" id="JAUJYO010000013">
    <property type="protein sequence ID" value="KAK1301066.1"/>
    <property type="molecule type" value="Genomic_DNA"/>
</dbReference>
<proteinExistence type="inferred from homology"/>
<dbReference type="Proteomes" id="UP001180020">
    <property type="component" value="Unassembled WGS sequence"/>
</dbReference>
<dbReference type="InterPro" id="IPR029069">
    <property type="entry name" value="HotDog_dom_sf"/>
</dbReference>
<organism evidence="4 5">
    <name type="scientific">Acorus calamus</name>
    <name type="common">Sweet flag</name>
    <dbReference type="NCBI Taxonomy" id="4465"/>
    <lineage>
        <taxon>Eukaryota</taxon>
        <taxon>Viridiplantae</taxon>
        <taxon>Streptophyta</taxon>
        <taxon>Embryophyta</taxon>
        <taxon>Tracheophyta</taxon>
        <taxon>Spermatophyta</taxon>
        <taxon>Magnoliopsida</taxon>
        <taxon>Liliopsida</taxon>
        <taxon>Acoraceae</taxon>
        <taxon>Acorus</taxon>
    </lineage>
</organism>
<comment type="similarity">
    <text evidence="1">Belongs to the thioesterase PaaI family.</text>
</comment>
<evidence type="ECO:0000256" key="2">
    <source>
        <dbReference type="ARBA" id="ARBA00022801"/>
    </source>
</evidence>
<reference evidence="4" key="2">
    <citation type="submission" date="2023-06" db="EMBL/GenBank/DDBJ databases">
        <authorList>
            <person name="Ma L."/>
            <person name="Liu K.-W."/>
            <person name="Li Z."/>
            <person name="Hsiao Y.-Y."/>
            <person name="Qi Y."/>
            <person name="Fu T."/>
            <person name="Tang G."/>
            <person name="Zhang D."/>
            <person name="Sun W.-H."/>
            <person name="Liu D.-K."/>
            <person name="Li Y."/>
            <person name="Chen G.-Z."/>
            <person name="Liu X.-D."/>
            <person name="Liao X.-Y."/>
            <person name="Jiang Y.-T."/>
            <person name="Yu X."/>
            <person name="Hao Y."/>
            <person name="Huang J."/>
            <person name="Zhao X.-W."/>
            <person name="Ke S."/>
            <person name="Chen Y.-Y."/>
            <person name="Wu W.-L."/>
            <person name="Hsu J.-L."/>
            <person name="Lin Y.-F."/>
            <person name="Huang M.-D."/>
            <person name="Li C.-Y."/>
            <person name="Huang L."/>
            <person name="Wang Z.-W."/>
            <person name="Zhao X."/>
            <person name="Zhong W.-Y."/>
            <person name="Peng D.-H."/>
            <person name="Ahmad S."/>
            <person name="Lan S."/>
            <person name="Zhang J.-S."/>
            <person name="Tsai W.-C."/>
            <person name="Van De Peer Y."/>
            <person name="Liu Z.-J."/>
        </authorList>
    </citation>
    <scope>NUCLEOTIDE SEQUENCE</scope>
    <source>
        <strain evidence="4">CP</strain>
        <tissue evidence="4">Leaves</tissue>
    </source>
</reference>
<sequence length="159" mass="17029">MAEKPDLKAVKDSLERAGDIVALSDSSTDSLPPQFYQRFIVHGIRVDHIDPGRVVCSLKVPPRLLNTGNFMHGGATASLVDVIGSAAIYAAGYRTSGVSLEISISYLDAAYVGEEIEIEAKVLRVGKAIGVVSVELRKKSGKIIAHARHVKYLAVSSKL</sequence>
<keyword evidence="5" id="KW-1185">Reference proteome</keyword>